<dbReference type="InterPro" id="IPR007577">
    <property type="entry name" value="GlycoTrfase_DXD_sugar-bd_CS"/>
</dbReference>
<reference evidence="7" key="1">
    <citation type="journal article" date="2020" name="Nature">
        <title>Giant virus diversity and host interactions through global metagenomics.</title>
        <authorList>
            <person name="Schulz F."/>
            <person name="Roux S."/>
            <person name="Paez-Espino D."/>
            <person name="Jungbluth S."/>
            <person name="Walsh D.A."/>
            <person name="Denef V.J."/>
            <person name="McMahon K.D."/>
            <person name="Konstantinidis K.T."/>
            <person name="Eloe-Fadrosh E.A."/>
            <person name="Kyrpides N.C."/>
            <person name="Woyke T."/>
        </authorList>
    </citation>
    <scope>NUCLEOTIDE SEQUENCE</scope>
    <source>
        <strain evidence="7">GVMAG-M-3300021354-14</strain>
    </source>
</reference>
<evidence type="ECO:0000256" key="3">
    <source>
        <dbReference type="ARBA" id="ARBA00022692"/>
    </source>
</evidence>
<organism evidence="7">
    <name type="scientific">viral metagenome</name>
    <dbReference type="NCBI Taxonomy" id="1070528"/>
    <lineage>
        <taxon>unclassified sequences</taxon>
        <taxon>metagenomes</taxon>
        <taxon>organismal metagenomes</taxon>
    </lineage>
</organism>
<dbReference type="Gene3D" id="3.90.550.20">
    <property type="match status" value="1"/>
</dbReference>
<dbReference type="PANTHER" id="PTHR32385">
    <property type="entry name" value="MANNOSYL PHOSPHORYLINOSITOL CERAMIDE SYNTHASE"/>
    <property type="match status" value="1"/>
</dbReference>
<evidence type="ECO:0000256" key="2">
    <source>
        <dbReference type="ARBA" id="ARBA00022679"/>
    </source>
</evidence>
<dbReference type="SUPFAM" id="SSF53448">
    <property type="entry name" value="Nucleotide-diphospho-sugar transferases"/>
    <property type="match status" value="1"/>
</dbReference>
<evidence type="ECO:0000256" key="1">
    <source>
        <dbReference type="ARBA" id="ARBA00004370"/>
    </source>
</evidence>
<dbReference type="InterPro" id="IPR029044">
    <property type="entry name" value="Nucleotide-diphossugar_trans"/>
</dbReference>
<evidence type="ECO:0000313" key="7">
    <source>
        <dbReference type="EMBL" id="QHT05107.1"/>
    </source>
</evidence>
<evidence type="ECO:0000256" key="4">
    <source>
        <dbReference type="ARBA" id="ARBA00022989"/>
    </source>
</evidence>
<name>A0A6C0CLL6_9ZZZZ</name>
<dbReference type="InterPro" id="IPR051706">
    <property type="entry name" value="Glycosyltransferase_domain"/>
</dbReference>
<dbReference type="PANTHER" id="PTHR32385:SF20">
    <property type="entry name" value="MANNOSYL PHOSPHORYLINOSITOL CERAMIDE SYNTHASE CSH1-RELATED"/>
    <property type="match status" value="1"/>
</dbReference>
<dbReference type="AlphaFoldDB" id="A0A6C0CLL6"/>
<evidence type="ECO:0000256" key="5">
    <source>
        <dbReference type="ARBA" id="ARBA00023136"/>
    </source>
</evidence>
<dbReference type="GO" id="GO:0016020">
    <property type="term" value="C:membrane"/>
    <property type="evidence" value="ECO:0007669"/>
    <property type="project" value="UniProtKB-SubCell"/>
</dbReference>
<comment type="subcellular location">
    <subcellularLocation>
        <location evidence="1">Membrane</location>
    </subcellularLocation>
</comment>
<dbReference type="EMBL" id="MN739449">
    <property type="protein sequence ID" value="QHT05107.1"/>
    <property type="molecule type" value="Genomic_DNA"/>
</dbReference>
<dbReference type="Pfam" id="PF04488">
    <property type="entry name" value="Gly_transf_sug"/>
    <property type="match status" value="1"/>
</dbReference>
<evidence type="ECO:0000256" key="6">
    <source>
        <dbReference type="SAM" id="Phobius"/>
    </source>
</evidence>
<dbReference type="GO" id="GO:0000030">
    <property type="term" value="F:mannosyltransferase activity"/>
    <property type="evidence" value="ECO:0007669"/>
    <property type="project" value="TreeGrafter"/>
</dbReference>
<accession>A0A6C0CLL6</accession>
<proteinExistence type="predicted"/>
<sequence>MPIAPIFHQMWKSKDIPEPFKEAQSAVQDLCKTHSWEYRFWVESEWCDLLDNEYAFLRKTYEKLNPIQKVHMAKYMILYHFGGAYVDLDCAPTSQLNVWMTSPSDLILARDQYGYACNVFMARPNHVFFKHLLRDIIAFKSNNVLQIFRHYEIMAKSGKLAFQARAENTDKSTGVHVQSHEIPLVSKVAHNVPSTWREWDSDVYEYLEYAWQHRDKIMLVAGVVLALVVLILIAVVFSRLSAKKNITSIV</sequence>
<keyword evidence="5 6" id="KW-0472">Membrane</keyword>
<keyword evidence="4 6" id="KW-1133">Transmembrane helix</keyword>
<feature type="transmembrane region" description="Helical" evidence="6">
    <location>
        <begin position="217"/>
        <end position="237"/>
    </location>
</feature>
<dbReference type="GO" id="GO:0051999">
    <property type="term" value="P:mannosyl-inositol phosphorylceramide biosynthetic process"/>
    <property type="evidence" value="ECO:0007669"/>
    <property type="project" value="TreeGrafter"/>
</dbReference>
<evidence type="ECO:0008006" key="8">
    <source>
        <dbReference type="Google" id="ProtNLM"/>
    </source>
</evidence>
<keyword evidence="3 6" id="KW-0812">Transmembrane</keyword>
<protein>
    <recommendedName>
        <fullName evidence="8">Glycosyltransferase</fullName>
    </recommendedName>
</protein>
<keyword evidence="2" id="KW-0808">Transferase</keyword>